<dbReference type="Proteomes" id="UP001497602">
    <property type="component" value="Unassembled WGS sequence"/>
</dbReference>
<dbReference type="EMBL" id="CAXJRC010000041">
    <property type="protein sequence ID" value="CAL2107596.1"/>
    <property type="molecule type" value="Genomic_DNA"/>
</dbReference>
<evidence type="ECO:0000313" key="2">
    <source>
        <dbReference type="Proteomes" id="UP001497602"/>
    </source>
</evidence>
<proteinExistence type="predicted"/>
<comment type="caution">
    <text evidence="1">The sequence shown here is derived from an EMBL/GenBank/DDBJ whole genome shotgun (WGS) entry which is preliminary data.</text>
</comment>
<gene>
    <name evidence="1" type="ORF">T190115A13A_40118</name>
</gene>
<evidence type="ECO:0000313" key="1">
    <source>
        <dbReference type="EMBL" id="CAL2107596.1"/>
    </source>
</evidence>
<protein>
    <recommendedName>
        <fullName evidence="3">DUF3592 domain-containing protein</fullName>
    </recommendedName>
</protein>
<sequence length="120" mass="14518">MIWSTLIILIIFLLFLTNSKIEHIKLRNNSKKIYAEVVEYRKEKGSMRNDYTLLNYPYVKIETEKGEYIVVKLRFADNSSKPFKIGEKIVVFWYMDDLLYWNAYDNGLYKYLPESWKIIK</sequence>
<name>A0ABP1FCX9_9FLAO</name>
<evidence type="ECO:0008006" key="3">
    <source>
        <dbReference type="Google" id="ProtNLM"/>
    </source>
</evidence>
<keyword evidence="2" id="KW-1185">Reference proteome</keyword>
<organism evidence="1 2">
    <name type="scientific">Tenacibaculum vairaonense</name>
    <dbReference type="NCBI Taxonomy" id="3137860"/>
    <lineage>
        <taxon>Bacteria</taxon>
        <taxon>Pseudomonadati</taxon>
        <taxon>Bacteroidota</taxon>
        <taxon>Flavobacteriia</taxon>
        <taxon>Flavobacteriales</taxon>
        <taxon>Flavobacteriaceae</taxon>
        <taxon>Tenacibaculum</taxon>
    </lineage>
</organism>
<accession>A0ABP1FCX9</accession>
<reference evidence="1 2" key="1">
    <citation type="submission" date="2024-05" db="EMBL/GenBank/DDBJ databases">
        <authorList>
            <person name="Duchaud E."/>
        </authorList>
    </citation>
    <scope>NUCLEOTIDE SEQUENCE [LARGE SCALE GENOMIC DNA]</scope>
    <source>
        <strain evidence="1">Ena-SAMPLE-TAB-13-05-2024-13:56:06:370-140305</strain>
    </source>
</reference>